<reference evidence="2" key="1">
    <citation type="submission" date="2018-01" db="EMBL/GenBank/DDBJ databases">
        <title>An insight into the sialome of Amazonian anophelines.</title>
        <authorList>
            <person name="Ribeiro J.M."/>
            <person name="Scarpassa V."/>
            <person name="Calvo E."/>
        </authorList>
    </citation>
    <scope>NUCLEOTIDE SEQUENCE</scope>
    <source>
        <tissue evidence="2">Salivary glands</tissue>
    </source>
</reference>
<name>A0A2M3ZWD8_9DIPT</name>
<evidence type="ECO:0000256" key="1">
    <source>
        <dbReference type="SAM" id="SignalP"/>
    </source>
</evidence>
<accession>A0A2M3ZWD8</accession>
<proteinExistence type="predicted"/>
<sequence>MALSWYVVALLCCQGAKVMKGANTNQHSFYESMNDRSTDTTSNYILAPGALVHSELPSAFPPHEETQFRDCASCGCG</sequence>
<evidence type="ECO:0000313" key="2">
    <source>
        <dbReference type="EMBL" id="MBW32718.1"/>
    </source>
</evidence>
<dbReference type="EMBL" id="GGFM01011967">
    <property type="protein sequence ID" value="MBW32718.1"/>
    <property type="molecule type" value="Transcribed_RNA"/>
</dbReference>
<feature type="signal peptide" evidence="1">
    <location>
        <begin position="1"/>
        <end position="21"/>
    </location>
</feature>
<protein>
    <submittedName>
        <fullName evidence="2">Putative secreted peptide</fullName>
    </submittedName>
</protein>
<dbReference type="AlphaFoldDB" id="A0A2M3ZWD8"/>
<feature type="chain" id="PRO_5014656317" evidence="1">
    <location>
        <begin position="22"/>
        <end position="77"/>
    </location>
</feature>
<organism evidence="2">
    <name type="scientific">Anopheles braziliensis</name>
    <dbReference type="NCBI Taxonomy" id="58242"/>
    <lineage>
        <taxon>Eukaryota</taxon>
        <taxon>Metazoa</taxon>
        <taxon>Ecdysozoa</taxon>
        <taxon>Arthropoda</taxon>
        <taxon>Hexapoda</taxon>
        <taxon>Insecta</taxon>
        <taxon>Pterygota</taxon>
        <taxon>Neoptera</taxon>
        <taxon>Endopterygota</taxon>
        <taxon>Diptera</taxon>
        <taxon>Nematocera</taxon>
        <taxon>Culicoidea</taxon>
        <taxon>Culicidae</taxon>
        <taxon>Anophelinae</taxon>
        <taxon>Anopheles</taxon>
    </lineage>
</organism>
<keyword evidence="1" id="KW-0732">Signal</keyword>